<evidence type="ECO:0000256" key="5">
    <source>
        <dbReference type="ARBA" id="ARBA00022946"/>
    </source>
</evidence>
<comment type="similarity">
    <text evidence="3">Belongs to the RRG9 family.</text>
</comment>
<accession>A0ABR4ACA6</accession>
<protein>
    <recommendedName>
        <fullName evidence="4">Required for respiratory growth protein 9, mitochondrial</fullName>
    </recommendedName>
</protein>
<feature type="region of interest" description="Disordered" evidence="6">
    <location>
        <begin position="220"/>
        <end position="274"/>
    </location>
</feature>
<feature type="compositionally biased region" description="Basic and acidic residues" evidence="6">
    <location>
        <begin position="384"/>
        <end position="398"/>
    </location>
</feature>
<dbReference type="Pfam" id="PF06413">
    <property type="entry name" value="Neugrin"/>
    <property type="match status" value="1"/>
</dbReference>
<evidence type="ECO:0000313" key="8">
    <source>
        <dbReference type="Proteomes" id="UP001590950"/>
    </source>
</evidence>
<evidence type="ECO:0000256" key="6">
    <source>
        <dbReference type="SAM" id="MobiDB-lite"/>
    </source>
</evidence>
<dbReference type="PANTHER" id="PTHR13475">
    <property type="entry name" value="NEUGRIN"/>
    <property type="match status" value="1"/>
</dbReference>
<comment type="subcellular location">
    <subcellularLocation>
        <location evidence="2">Mitochondrion</location>
    </subcellularLocation>
</comment>
<dbReference type="Proteomes" id="UP001590950">
    <property type="component" value="Unassembled WGS sequence"/>
</dbReference>
<evidence type="ECO:0000256" key="3">
    <source>
        <dbReference type="ARBA" id="ARBA00010895"/>
    </source>
</evidence>
<feature type="region of interest" description="Disordered" evidence="6">
    <location>
        <begin position="123"/>
        <end position="204"/>
    </location>
</feature>
<feature type="compositionally biased region" description="Polar residues" evidence="6">
    <location>
        <begin position="188"/>
        <end position="204"/>
    </location>
</feature>
<evidence type="ECO:0000256" key="2">
    <source>
        <dbReference type="ARBA" id="ARBA00004173"/>
    </source>
</evidence>
<feature type="region of interest" description="Disordered" evidence="6">
    <location>
        <begin position="367"/>
        <end position="398"/>
    </location>
</feature>
<dbReference type="InterPro" id="IPR010487">
    <property type="entry name" value="NGRN/Rrg9"/>
</dbReference>
<reference evidence="7 8" key="1">
    <citation type="submission" date="2024-09" db="EMBL/GenBank/DDBJ databases">
        <title>Rethinking Asexuality: The Enigmatic Case of Functional Sexual Genes in Lepraria (Stereocaulaceae).</title>
        <authorList>
            <person name="Doellman M."/>
            <person name="Sun Y."/>
            <person name="Barcenas-Pena A."/>
            <person name="Lumbsch H.T."/>
            <person name="Grewe F."/>
        </authorList>
    </citation>
    <scope>NUCLEOTIDE SEQUENCE [LARGE SCALE GENOMIC DNA]</scope>
    <source>
        <strain evidence="7 8">Mercado 3170</strain>
    </source>
</reference>
<dbReference type="EMBL" id="JBEFKJ010000019">
    <property type="protein sequence ID" value="KAL2041003.1"/>
    <property type="molecule type" value="Genomic_DNA"/>
</dbReference>
<evidence type="ECO:0000256" key="1">
    <source>
        <dbReference type="ARBA" id="ARBA00003548"/>
    </source>
</evidence>
<gene>
    <name evidence="7" type="ORF">N7G274_006461</name>
</gene>
<organism evidence="7 8">
    <name type="scientific">Stereocaulon virgatum</name>
    <dbReference type="NCBI Taxonomy" id="373712"/>
    <lineage>
        <taxon>Eukaryota</taxon>
        <taxon>Fungi</taxon>
        <taxon>Dikarya</taxon>
        <taxon>Ascomycota</taxon>
        <taxon>Pezizomycotina</taxon>
        <taxon>Lecanoromycetes</taxon>
        <taxon>OSLEUM clade</taxon>
        <taxon>Lecanoromycetidae</taxon>
        <taxon>Lecanorales</taxon>
        <taxon>Lecanorineae</taxon>
        <taxon>Stereocaulaceae</taxon>
        <taxon>Stereocaulon</taxon>
    </lineage>
</organism>
<dbReference type="PANTHER" id="PTHR13475:SF3">
    <property type="entry name" value="NEUGRIN"/>
    <property type="match status" value="1"/>
</dbReference>
<keyword evidence="5" id="KW-0809">Transit peptide</keyword>
<sequence length="439" mass="49727">MPSSAYATNVLRRFLGSLDLGVSTRSLRTAPSLYRPRARTIYNASSAPQKLSTAVSVVDMSQPSDSMPVNDVSATLTNPATERNSSLQQNGIGGNTSTLIDLHITQMKRDAQSVKVGRVYTGEDPAPLAENEKPQAKNPDSNGLDKGWLERNTRNLRAENGHYRSARKAVEHAESAQESDQHSDEPNLATQSNSPSADLTSPLPQANILDKDCREEYSHILRDKNDRHRHNPKTAERAEGARKGDRHSDDKTKSTTTSTDPKPELPPLPKNNPLDWQVQKYALTKKFSSGWVPRKRLSPDTLEGIRNLHAQYPTRYTTPVLADQFKVSPEAIRRILKSKWRPSEEEEEKRRERWEKRGKKIWEDMSEKGVKPPRRWRTLGVGKRKPEGGWEKGPTRRERRMVEHLEREKLKEGLKMGKDAAVAESPEWAYQMPLADRIL</sequence>
<evidence type="ECO:0000256" key="4">
    <source>
        <dbReference type="ARBA" id="ARBA00013566"/>
    </source>
</evidence>
<comment type="function">
    <text evidence="1">Required for respiratory activity and maintenance and expression of the mitochondrial genome.</text>
</comment>
<name>A0ABR4ACA6_9LECA</name>
<feature type="compositionally biased region" description="Basic and acidic residues" evidence="6">
    <location>
        <begin position="233"/>
        <end position="253"/>
    </location>
</feature>
<feature type="compositionally biased region" description="Basic and acidic residues" evidence="6">
    <location>
        <begin position="147"/>
        <end position="185"/>
    </location>
</feature>
<proteinExistence type="inferred from homology"/>
<evidence type="ECO:0000313" key="7">
    <source>
        <dbReference type="EMBL" id="KAL2041003.1"/>
    </source>
</evidence>
<keyword evidence="8" id="KW-1185">Reference proteome</keyword>
<comment type="caution">
    <text evidence="7">The sequence shown here is derived from an EMBL/GenBank/DDBJ whole genome shotgun (WGS) entry which is preliminary data.</text>
</comment>